<proteinExistence type="predicted"/>
<reference evidence="2" key="1">
    <citation type="submission" date="2019-04" db="EMBL/GenBank/DDBJ databases">
        <title>Evolution of Biomass-Degrading Anaerobic Consortia Revealed by Metagenomics.</title>
        <authorList>
            <person name="Peng X."/>
        </authorList>
    </citation>
    <scope>NUCLEOTIDE SEQUENCE</scope>
    <source>
        <strain evidence="2">SIG240</strain>
    </source>
</reference>
<dbReference type="Proteomes" id="UP000761380">
    <property type="component" value="Unassembled WGS sequence"/>
</dbReference>
<dbReference type="PROSITE" id="PS50052">
    <property type="entry name" value="GUANYLATE_KINASE_2"/>
    <property type="match status" value="1"/>
</dbReference>
<accession>A0A927ZYK4</accession>
<dbReference type="EMBL" id="SVBY01000114">
    <property type="protein sequence ID" value="MBE6093639.1"/>
    <property type="molecule type" value="Genomic_DNA"/>
</dbReference>
<dbReference type="AlphaFoldDB" id="A0A927ZYK4"/>
<dbReference type="InterPro" id="IPR027417">
    <property type="entry name" value="P-loop_NTPase"/>
</dbReference>
<evidence type="ECO:0000259" key="1">
    <source>
        <dbReference type="PROSITE" id="PS50052"/>
    </source>
</evidence>
<dbReference type="Gene3D" id="3.40.50.300">
    <property type="entry name" value="P-loop containing nucleotide triphosphate hydrolases"/>
    <property type="match status" value="1"/>
</dbReference>
<evidence type="ECO:0000313" key="3">
    <source>
        <dbReference type="Proteomes" id="UP000761380"/>
    </source>
</evidence>
<keyword evidence="2" id="KW-0418">Kinase</keyword>
<dbReference type="InterPro" id="IPR008144">
    <property type="entry name" value="Guanylate_kin-like_dom"/>
</dbReference>
<sequence length="201" mass="23595">MCDMENKIYALMGAQGSGKATMASHLLDMGIHFIPVYTTHDFSTEKHTRYYIPREHFFKTVSREEFNKLDFVIEFSHKGESYGYRKDDILNALRDHTISVMILEIEALKPMSKLIKKKLETIYLMVDYVTLVDRLLRLGCNNDEIKIHLQYAENNKEFDLWKICNHIIRNTGEKETTLIQLLSIMGLTTLLPQEEFDKRIK</sequence>
<feature type="domain" description="Guanylate kinase-like" evidence="1">
    <location>
        <begin position="6"/>
        <end position="186"/>
    </location>
</feature>
<name>A0A927ZYK4_SELRU</name>
<keyword evidence="2" id="KW-0808">Transferase</keyword>
<dbReference type="GO" id="GO:0016301">
    <property type="term" value="F:kinase activity"/>
    <property type="evidence" value="ECO:0007669"/>
    <property type="project" value="UniProtKB-KW"/>
</dbReference>
<evidence type="ECO:0000313" key="2">
    <source>
        <dbReference type="EMBL" id="MBE6093639.1"/>
    </source>
</evidence>
<gene>
    <name evidence="2" type="ORF">E7201_10850</name>
</gene>
<dbReference type="SUPFAM" id="SSF52540">
    <property type="entry name" value="P-loop containing nucleoside triphosphate hydrolases"/>
    <property type="match status" value="1"/>
</dbReference>
<protein>
    <submittedName>
        <fullName evidence="2">Guanylate kinase</fullName>
    </submittedName>
</protein>
<comment type="caution">
    <text evidence="2">The sequence shown here is derived from an EMBL/GenBank/DDBJ whole genome shotgun (WGS) entry which is preliminary data.</text>
</comment>
<organism evidence="2 3">
    <name type="scientific">Selenomonas ruminantium</name>
    <dbReference type="NCBI Taxonomy" id="971"/>
    <lineage>
        <taxon>Bacteria</taxon>
        <taxon>Bacillati</taxon>
        <taxon>Bacillota</taxon>
        <taxon>Negativicutes</taxon>
        <taxon>Selenomonadales</taxon>
        <taxon>Selenomonadaceae</taxon>
        <taxon>Selenomonas</taxon>
    </lineage>
</organism>